<proteinExistence type="predicted"/>
<dbReference type="EMBL" id="JANCLU010000014">
    <property type="protein sequence ID" value="MCP8939774.1"/>
    <property type="molecule type" value="Genomic_DNA"/>
</dbReference>
<accession>A0ABT1LEB4</accession>
<organism evidence="3 4">
    <name type="scientific">Alsobacter ponti</name>
    <dbReference type="NCBI Taxonomy" id="2962936"/>
    <lineage>
        <taxon>Bacteria</taxon>
        <taxon>Pseudomonadati</taxon>
        <taxon>Pseudomonadota</taxon>
        <taxon>Alphaproteobacteria</taxon>
        <taxon>Hyphomicrobiales</taxon>
        <taxon>Alsobacteraceae</taxon>
        <taxon>Alsobacter</taxon>
    </lineage>
</organism>
<reference evidence="3 4" key="1">
    <citation type="submission" date="2022-07" db="EMBL/GenBank/DDBJ databases">
        <authorList>
            <person name="Li W.-J."/>
            <person name="Deng Q.-Q."/>
        </authorList>
    </citation>
    <scope>NUCLEOTIDE SEQUENCE [LARGE SCALE GENOMIC DNA]</scope>
    <source>
        <strain evidence="3 4">SYSU M60028</strain>
    </source>
</reference>
<keyword evidence="1" id="KW-0328">Glycosyltransferase</keyword>
<evidence type="ECO:0000313" key="3">
    <source>
        <dbReference type="EMBL" id="MCP8939774.1"/>
    </source>
</evidence>
<evidence type="ECO:0000313" key="4">
    <source>
        <dbReference type="Proteomes" id="UP001205890"/>
    </source>
</evidence>
<dbReference type="Proteomes" id="UP001205890">
    <property type="component" value="Unassembled WGS sequence"/>
</dbReference>
<name>A0ABT1LEB4_9HYPH</name>
<evidence type="ECO:0000256" key="1">
    <source>
        <dbReference type="ARBA" id="ARBA00022676"/>
    </source>
</evidence>
<protein>
    <submittedName>
        <fullName evidence="3">WecB/TagA/CpsF family glycosyltransferase</fullName>
    </submittedName>
</protein>
<keyword evidence="2" id="KW-0808">Transferase</keyword>
<evidence type="ECO:0000256" key="2">
    <source>
        <dbReference type="ARBA" id="ARBA00022679"/>
    </source>
</evidence>
<gene>
    <name evidence="3" type="ORF">NK718_14695</name>
</gene>
<keyword evidence="4" id="KW-1185">Reference proteome</keyword>
<dbReference type="NCBIfam" id="TIGR00696">
    <property type="entry name" value="wecG_tagA_cpsF"/>
    <property type="match status" value="1"/>
</dbReference>
<dbReference type="PANTHER" id="PTHR34136:SF1">
    <property type="entry name" value="UDP-N-ACETYL-D-MANNOSAMINURONIC ACID TRANSFERASE"/>
    <property type="match status" value="1"/>
</dbReference>
<dbReference type="Pfam" id="PF03808">
    <property type="entry name" value="Glyco_tran_WecG"/>
    <property type="match status" value="1"/>
</dbReference>
<dbReference type="PANTHER" id="PTHR34136">
    <property type="match status" value="1"/>
</dbReference>
<dbReference type="RefSeq" id="WP_254743709.1">
    <property type="nucleotide sequence ID" value="NZ_JANCLU010000014.1"/>
</dbReference>
<dbReference type="CDD" id="cd06533">
    <property type="entry name" value="Glyco_transf_WecG_TagA"/>
    <property type="match status" value="1"/>
</dbReference>
<dbReference type="InterPro" id="IPR004629">
    <property type="entry name" value="WecG_TagA_CpsF"/>
</dbReference>
<comment type="caution">
    <text evidence="3">The sequence shown here is derived from an EMBL/GenBank/DDBJ whole genome shotgun (WGS) entry which is preliminary data.</text>
</comment>
<sequence>MSGAPLPNRTTDISNLAWLPGPDRSATDVWPRGSAEPLRVRVGGLRITVLSRAEWAETLMDDWRTRRRVGLPPRLLTSANGNVLSLYASNARFRALVDRFDAVDADGMSLVFASRLQPGPALPERVATTDFVHDAARAGAPHGLRFYLLGARPDENRAAQQRLRERYPGLVVDGRDGYFSDDETNEVIEQIRLAAPDVLWIGLGVPREQAFALLARDRLPRITWIKTCGGLFDWLAEKNPRAPEALQKAGLEWAWRVWLEPRRLFKRYLVTNLHAVWLMARCALRQSQPPKPSGKVERRTGMILTLRRPRAKDRARRTAR</sequence>